<keyword evidence="3 5" id="KW-0808">Transferase</keyword>
<keyword evidence="7" id="KW-0689">Ribosomal protein</keyword>
<reference evidence="8" key="1">
    <citation type="journal article" date="2019" name="Int. J. Syst. Evol. Microbiol.">
        <title>The Global Catalogue of Microorganisms (GCM) 10K type strain sequencing project: providing services to taxonomists for standard genome sequencing and annotation.</title>
        <authorList>
            <consortium name="The Broad Institute Genomics Platform"/>
            <consortium name="The Broad Institute Genome Sequencing Center for Infectious Disease"/>
            <person name="Wu L."/>
            <person name="Ma J."/>
        </authorList>
    </citation>
    <scope>NUCLEOTIDE SEQUENCE [LARGE SCALE GENOMIC DNA]</scope>
    <source>
        <strain evidence="8">JCM 16673</strain>
    </source>
</reference>
<feature type="domain" description="N-acetyltransferase" evidence="6">
    <location>
        <begin position="17"/>
        <end position="163"/>
    </location>
</feature>
<gene>
    <name evidence="5 7" type="primary">rimI</name>
    <name evidence="7" type="ORF">GCM10022212_28120</name>
</gene>
<evidence type="ECO:0000256" key="1">
    <source>
        <dbReference type="ARBA" id="ARBA00005395"/>
    </source>
</evidence>
<comment type="catalytic activity">
    <reaction evidence="5">
        <text>N-terminal L-alanyl-[ribosomal protein bS18] + acetyl-CoA = N-terminal N(alpha)-acetyl-L-alanyl-[ribosomal protein bS18] + CoA + H(+)</text>
        <dbReference type="Rhea" id="RHEA:43756"/>
        <dbReference type="Rhea" id="RHEA-COMP:10676"/>
        <dbReference type="Rhea" id="RHEA-COMP:10677"/>
        <dbReference type="ChEBI" id="CHEBI:15378"/>
        <dbReference type="ChEBI" id="CHEBI:57287"/>
        <dbReference type="ChEBI" id="CHEBI:57288"/>
        <dbReference type="ChEBI" id="CHEBI:64718"/>
        <dbReference type="ChEBI" id="CHEBI:83683"/>
        <dbReference type="EC" id="2.3.1.266"/>
    </reaction>
</comment>
<protein>
    <recommendedName>
        <fullName evidence="5">[Ribosomal protein bS18]-alanine N-acetyltransferase</fullName>
        <ecNumber evidence="5">2.3.1.266</ecNumber>
    </recommendedName>
</protein>
<comment type="caution">
    <text evidence="7">The sequence shown here is derived from an EMBL/GenBank/DDBJ whole genome shotgun (WGS) entry which is preliminary data.</text>
</comment>
<name>A0ABP7TM31_9BURK</name>
<evidence type="ECO:0000313" key="8">
    <source>
        <dbReference type="Proteomes" id="UP001501353"/>
    </source>
</evidence>
<dbReference type="GO" id="GO:0005840">
    <property type="term" value="C:ribosome"/>
    <property type="evidence" value="ECO:0007669"/>
    <property type="project" value="UniProtKB-KW"/>
</dbReference>
<keyword evidence="4 5" id="KW-0012">Acyltransferase</keyword>
<accession>A0ABP7TM31</accession>
<comment type="subcellular location">
    <subcellularLocation>
        <location evidence="5">Cytoplasm</location>
    </subcellularLocation>
</comment>
<dbReference type="InterPro" id="IPR006464">
    <property type="entry name" value="AcTrfase_RimI/Ard1"/>
</dbReference>
<dbReference type="PROSITE" id="PS51186">
    <property type="entry name" value="GNAT"/>
    <property type="match status" value="1"/>
</dbReference>
<dbReference type="PANTHER" id="PTHR43420">
    <property type="entry name" value="ACETYLTRANSFERASE"/>
    <property type="match status" value="1"/>
</dbReference>
<keyword evidence="2 5" id="KW-0963">Cytoplasm</keyword>
<comment type="caution">
    <text evidence="5">Lacks conserved residue(s) required for the propagation of feature annotation.</text>
</comment>
<feature type="active site" description="Proton donor" evidence="5">
    <location>
        <position position="131"/>
    </location>
</feature>
<proteinExistence type="inferred from homology"/>
<dbReference type="HAMAP" id="MF_02210">
    <property type="entry name" value="RimI"/>
    <property type="match status" value="1"/>
</dbReference>
<dbReference type="EC" id="2.3.1.266" evidence="5"/>
<dbReference type="SUPFAM" id="SSF55729">
    <property type="entry name" value="Acyl-CoA N-acyltransferases (Nat)"/>
    <property type="match status" value="1"/>
</dbReference>
<keyword evidence="7" id="KW-0687">Ribonucleoprotein</keyword>
<evidence type="ECO:0000259" key="6">
    <source>
        <dbReference type="PROSITE" id="PS51186"/>
    </source>
</evidence>
<dbReference type="InterPro" id="IPR050680">
    <property type="entry name" value="YpeA/RimI_acetyltransf"/>
</dbReference>
<dbReference type="InterPro" id="IPR043690">
    <property type="entry name" value="RimI"/>
</dbReference>
<dbReference type="Proteomes" id="UP001501353">
    <property type="component" value="Unassembled WGS sequence"/>
</dbReference>
<dbReference type="EMBL" id="BAAAZE010000011">
    <property type="protein sequence ID" value="GAA4028321.1"/>
    <property type="molecule type" value="Genomic_DNA"/>
</dbReference>
<dbReference type="InterPro" id="IPR000182">
    <property type="entry name" value="GNAT_dom"/>
</dbReference>
<dbReference type="Gene3D" id="3.40.630.30">
    <property type="match status" value="1"/>
</dbReference>
<evidence type="ECO:0000256" key="3">
    <source>
        <dbReference type="ARBA" id="ARBA00022679"/>
    </source>
</evidence>
<dbReference type="InterPro" id="IPR016181">
    <property type="entry name" value="Acyl_CoA_acyltransferase"/>
</dbReference>
<evidence type="ECO:0000256" key="4">
    <source>
        <dbReference type="ARBA" id="ARBA00023315"/>
    </source>
</evidence>
<keyword evidence="8" id="KW-1185">Reference proteome</keyword>
<evidence type="ECO:0000256" key="5">
    <source>
        <dbReference type="HAMAP-Rule" id="MF_02210"/>
    </source>
</evidence>
<feature type="active site" description="Proton acceptor" evidence="5">
    <location>
        <position position="119"/>
    </location>
</feature>
<comment type="similarity">
    <text evidence="1 5">Belongs to the acetyltransferase family. RimI subfamily.</text>
</comment>
<dbReference type="CDD" id="cd04301">
    <property type="entry name" value="NAT_SF"/>
    <property type="match status" value="1"/>
</dbReference>
<comment type="function">
    <text evidence="5">Acetylates the N-terminal alanine of ribosomal protein bS18.</text>
</comment>
<organism evidence="7 8">
    <name type="scientific">Actimicrobium antarcticum</name>
    <dbReference type="NCBI Taxonomy" id="1051899"/>
    <lineage>
        <taxon>Bacteria</taxon>
        <taxon>Pseudomonadati</taxon>
        <taxon>Pseudomonadota</taxon>
        <taxon>Betaproteobacteria</taxon>
        <taxon>Burkholderiales</taxon>
        <taxon>Oxalobacteraceae</taxon>
        <taxon>Actimicrobium</taxon>
    </lineage>
</organism>
<sequence>MTAAVQTSLGRIDTAALSIERMTDTDVTDIVAIENVVYPHPWSRGNFIDSIKSGYQGGVLRESSGVLLGYFLVMLSVDEAHLLNISVRSDAHGRGVGRFLLDQVTLLAREQQMTSVLLEVRPSNQRAMAVYLRYGFVHIGQRKNYYPAADGRREDAIVMRFVL</sequence>
<evidence type="ECO:0000256" key="2">
    <source>
        <dbReference type="ARBA" id="ARBA00022490"/>
    </source>
</evidence>
<evidence type="ECO:0000313" key="7">
    <source>
        <dbReference type="EMBL" id="GAA4028321.1"/>
    </source>
</evidence>
<dbReference type="Pfam" id="PF00583">
    <property type="entry name" value="Acetyltransf_1"/>
    <property type="match status" value="1"/>
</dbReference>
<feature type="binding site" evidence="5">
    <location>
        <position position="124"/>
    </location>
    <ligand>
        <name>acetyl-CoA</name>
        <dbReference type="ChEBI" id="CHEBI:57288"/>
    </ligand>
</feature>
<dbReference type="NCBIfam" id="TIGR01575">
    <property type="entry name" value="rimI"/>
    <property type="match status" value="1"/>
</dbReference>